<dbReference type="InterPro" id="IPR009501">
    <property type="entry name" value="UCP020269"/>
</dbReference>
<dbReference type="KEGG" id="dat:HRM2_28710"/>
<proteinExistence type="predicted"/>
<dbReference type="PANTHER" id="PTHR36179">
    <property type="entry name" value="LUD_DOM DOMAIN-CONTAINING PROTEIN"/>
    <property type="match status" value="1"/>
</dbReference>
<dbReference type="HOGENOM" id="CLU_107893_1_0_7"/>
<dbReference type="EMBL" id="CP001087">
    <property type="protein sequence ID" value="ACN15959.1"/>
    <property type="molecule type" value="Genomic_DNA"/>
</dbReference>
<accession>C0QJE6</accession>
<keyword evidence="3" id="KW-1185">Reference proteome</keyword>
<dbReference type="eggNOG" id="COG1139">
    <property type="taxonomic scope" value="Bacteria"/>
</dbReference>
<dbReference type="STRING" id="177437.HRM2_28710"/>
<gene>
    <name evidence="2" type="ordered locus">HRM2_28710</name>
</gene>
<dbReference type="Proteomes" id="UP000000442">
    <property type="component" value="Chromosome"/>
</dbReference>
<dbReference type="InterPro" id="IPR003741">
    <property type="entry name" value="LUD_dom"/>
</dbReference>
<reference evidence="2 3" key="1">
    <citation type="journal article" date="2009" name="Environ. Microbiol.">
        <title>Genome sequence of Desulfobacterium autotrophicum HRM2, a marine sulfate reducer oxidizing organic carbon completely to carbon dioxide.</title>
        <authorList>
            <person name="Strittmatter A.W."/>
            <person name="Liesegang H."/>
            <person name="Rabus R."/>
            <person name="Decker I."/>
            <person name="Amann J."/>
            <person name="Andres S."/>
            <person name="Henne A."/>
            <person name="Fricke W.F."/>
            <person name="Martinez-Arias R."/>
            <person name="Bartels D."/>
            <person name="Goesmann A."/>
            <person name="Krause L."/>
            <person name="Puehler A."/>
            <person name="Klenk H.P."/>
            <person name="Richter M."/>
            <person name="Schuler M."/>
            <person name="Gloeckner F.O."/>
            <person name="Meyerdierks A."/>
            <person name="Gottschalk G."/>
            <person name="Amann R."/>
        </authorList>
    </citation>
    <scope>NUCLEOTIDE SEQUENCE [LARGE SCALE GENOMIC DNA]</scope>
    <source>
        <strain evidence="3">ATCC 43914 / DSM 3382 / HRM2</strain>
    </source>
</reference>
<protein>
    <recommendedName>
        <fullName evidence="1">LUD domain-containing protein</fullName>
    </recommendedName>
</protein>
<sequence length="217" mass="24187">MKNPVDIFWKHRLAQVGEKLEKNNFEVFHADTVEGAKDIALGKILPGLSVKSVSWGGSMTFVATGLFHALKDDPRFTVLNTFDKTIGPDEQMSLRRNSLLVDLFITGTNAITSDGHLVNLDMIGNRVCGITFGPRHVIVIAGRNKICRDLAHAMDRVKNYAAPVNAMNLDKKTPCRETGVCQDCSSPDRICNTWMITERCFPKKRVKIILVNKDLGF</sequence>
<name>C0QJE6_DESAH</name>
<evidence type="ECO:0000313" key="2">
    <source>
        <dbReference type="EMBL" id="ACN15959.1"/>
    </source>
</evidence>
<dbReference type="AlphaFoldDB" id="C0QJE6"/>
<feature type="domain" description="LUD" evidence="1">
    <location>
        <begin position="14"/>
        <end position="211"/>
    </location>
</feature>
<dbReference type="PIRSF" id="PIRSF020269">
    <property type="entry name" value="DUF1121"/>
    <property type="match status" value="1"/>
</dbReference>
<dbReference type="RefSeq" id="WP_015904721.1">
    <property type="nucleotide sequence ID" value="NC_012108.1"/>
</dbReference>
<dbReference type="OrthoDB" id="9809147at2"/>
<dbReference type="PANTHER" id="PTHR36179:SF2">
    <property type="entry name" value="LUD DOMAIN-CONTAINING PROTEIN"/>
    <property type="match status" value="1"/>
</dbReference>
<dbReference type="Pfam" id="PF02589">
    <property type="entry name" value="LUD_dom"/>
    <property type="match status" value="1"/>
</dbReference>
<evidence type="ECO:0000259" key="1">
    <source>
        <dbReference type="Pfam" id="PF02589"/>
    </source>
</evidence>
<organism evidence="2 3">
    <name type="scientific">Desulforapulum autotrophicum (strain ATCC 43914 / DSM 3382 / VKM B-1955 / HRM2)</name>
    <name type="common">Desulfobacterium autotrophicum</name>
    <dbReference type="NCBI Taxonomy" id="177437"/>
    <lineage>
        <taxon>Bacteria</taxon>
        <taxon>Pseudomonadati</taxon>
        <taxon>Thermodesulfobacteriota</taxon>
        <taxon>Desulfobacteria</taxon>
        <taxon>Desulfobacterales</taxon>
        <taxon>Desulfobacteraceae</taxon>
        <taxon>Desulforapulum</taxon>
    </lineage>
</organism>
<evidence type="ECO:0000313" key="3">
    <source>
        <dbReference type="Proteomes" id="UP000000442"/>
    </source>
</evidence>